<reference evidence="1 2" key="1">
    <citation type="submission" date="2020-07" db="EMBL/GenBank/DDBJ databases">
        <title>Sequencing the genomes of 1000 actinobacteria strains.</title>
        <authorList>
            <person name="Klenk H.-P."/>
        </authorList>
    </citation>
    <scope>NUCLEOTIDE SEQUENCE [LARGE SCALE GENOMIC DNA]</scope>
    <source>
        <strain evidence="1 2">DSM 24552</strain>
    </source>
</reference>
<dbReference type="Proteomes" id="UP000544110">
    <property type="component" value="Unassembled WGS sequence"/>
</dbReference>
<dbReference type="EMBL" id="JACCAC010000001">
    <property type="protein sequence ID" value="NYG54739.1"/>
    <property type="molecule type" value="Genomic_DNA"/>
</dbReference>
<keyword evidence="1" id="KW-0255">Endonuclease</keyword>
<protein>
    <submittedName>
        <fullName evidence="1">Very-short-patch-repair endonuclease</fullName>
    </submittedName>
</protein>
<keyword evidence="1" id="KW-0540">Nuclease</keyword>
<dbReference type="SUPFAM" id="SSF52980">
    <property type="entry name" value="Restriction endonuclease-like"/>
    <property type="match status" value="1"/>
</dbReference>
<keyword evidence="1" id="KW-0378">Hydrolase</keyword>
<evidence type="ECO:0000313" key="2">
    <source>
        <dbReference type="Proteomes" id="UP000544110"/>
    </source>
</evidence>
<name>A0A7Y9RSV8_9ACTN</name>
<proteinExistence type="predicted"/>
<accession>A0A7Y9RSV8</accession>
<dbReference type="GO" id="GO:0004519">
    <property type="term" value="F:endonuclease activity"/>
    <property type="evidence" value="ECO:0007669"/>
    <property type="project" value="UniProtKB-KW"/>
</dbReference>
<dbReference type="RefSeq" id="WP_179517304.1">
    <property type="nucleotide sequence ID" value="NZ_JACCAC010000001.1"/>
</dbReference>
<dbReference type="AlphaFoldDB" id="A0A7Y9RSV8"/>
<dbReference type="InterPro" id="IPR011335">
    <property type="entry name" value="Restrct_endonuc-II-like"/>
</dbReference>
<organism evidence="1 2">
    <name type="scientific">Nocardioides perillae</name>
    <dbReference type="NCBI Taxonomy" id="1119534"/>
    <lineage>
        <taxon>Bacteria</taxon>
        <taxon>Bacillati</taxon>
        <taxon>Actinomycetota</taxon>
        <taxon>Actinomycetes</taxon>
        <taxon>Propionibacteriales</taxon>
        <taxon>Nocardioidaceae</taxon>
        <taxon>Nocardioides</taxon>
    </lineage>
</organism>
<dbReference type="Gene3D" id="3.40.960.10">
    <property type="entry name" value="VSR Endonuclease"/>
    <property type="match status" value="1"/>
</dbReference>
<gene>
    <name evidence="1" type="ORF">BJ989_001043</name>
</gene>
<evidence type="ECO:0000313" key="1">
    <source>
        <dbReference type="EMBL" id="NYG54739.1"/>
    </source>
</evidence>
<sequence>MDPAQALAQLGGSASTTELYAACSRRAVRAALVDGTVVRLRRDVYALPSPHLAVARALSSGAVLSGPSAAMHHGLQLKHAPSRPWLLVPPRARRPPGPLHVRRGAVTAAEAAAGVRSVAGAVADCARWLPFDEALCAADSALRGGVPLADLLDAARALPRTGRSRALAVVRAADGRAANPFESVTRAIALPVPGLQLEPQVHVDGVGRVDLADRRLRIVVECDSYAFHTDPEAFALDLRRHTALVRSGWRLVRVGWRDAMERPAYVRGVLADVVLLAGTSDVRGRRAS</sequence>
<keyword evidence="2" id="KW-1185">Reference proteome</keyword>
<comment type="caution">
    <text evidence="1">The sequence shown here is derived from an EMBL/GenBank/DDBJ whole genome shotgun (WGS) entry which is preliminary data.</text>
</comment>